<name>A0A1E3QFQ8_LIPST</name>
<keyword evidence="7" id="KW-1185">Reference proteome</keyword>
<protein>
    <recommendedName>
        <fullName evidence="8">Peptide hydrolase</fullName>
    </recommendedName>
</protein>
<evidence type="ECO:0000259" key="4">
    <source>
        <dbReference type="Pfam" id="PF04253"/>
    </source>
</evidence>
<dbReference type="InterPro" id="IPR007365">
    <property type="entry name" value="TFR-like_dimer_dom"/>
</dbReference>
<evidence type="ECO:0000256" key="2">
    <source>
        <dbReference type="SAM" id="MobiDB-lite"/>
    </source>
</evidence>
<gene>
    <name evidence="6" type="ORF">LIPSTDRAFT_461</name>
</gene>
<dbReference type="OrthoDB" id="5841748at2759"/>
<dbReference type="EMBL" id="KV454289">
    <property type="protein sequence ID" value="ODQ76535.1"/>
    <property type="molecule type" value="Genomic_DNA"/>
</dbReference>
<dbReference type="STRING" id="675824.A0A1E3QFQ8"/>
<dbReference type="CDD" id="cd02121">
    <property type="entry name" value="PA_GCPII_like"/>
    <property type="match status" value="1"/>
</dbReference>
<dbReference type="PANTHER" id="PTHR10404:SF71">
    <property type="entry name" value="CARBOXYPEPTIDASE TRE2, PUTATIVE (AFU_ORTHOLOGUE AFUA_3G10650)-RELATED"/>
    <property type="match status" value="1"/>
</dbReference>
<comment type="similarity">
    <text evidence="1">Belongs to the peptidase M28 family. M28B subfamily.</text>
</comment>
<dbReference type="SUPFAM" id="SSF47672">
    <property type="entry name" value="Transferrin receptor-like dimerisation domain"/>
    <property type="match status" value="1"/>
</dbReference>
<dbReference type="FunFam" id="3.40.630.10:FF:000101">
    <property type="entry name" value="N-acetylated alpha-linked acidic dipeptidase like 1"/>
    <property type="match status" value="1"/>
</dbReference>
<dbReference type="Proteomes" id="UP000094385">
    <property type="component" value="Unassembled WGS sequence"/>
</dbReference>
<organism evidence="6 7">
    <name type="scientific">Lipomyces starkeyi NRRL Y-11557</name>
    <dbReference type="NCBI Taxonomy" id="675824"/>
    <lineage>
        <taxon>Eukaryota</taxon>
        <taxon>Fungi</taxon>
        <taxon>Dikarya</taxon>
        <taxon>Ascomycota</taxon>
        <taxon>Saccharomycotina</taxon>
        <taxon>Lipomycetes</taxon>
        <taxon>Lipomycetales</taxon>
        <taxon>Lipomycetaceae</taxon>
        <taxon>Lipomyces</taxon>
    </lineage>
</organism>
<feature type="domain" description="Transferrin receptor-like dimerisation" evidence="4">
    <location>
        <begin position="799"/>
        <end position="928"/>
    </location>
</feature>
<evidence type="ECO:0008006" key="8">
    <source>
        <dbReference type="Google" id="ProtNLM"/>
    </source>
</evidence>
<evidence type="ECO:0000313" key="7">
    <source>
        <dbReference type="Proteomes" id="UP000094385"/>
    </source>
</evidence>
<dbReference type="PANTHER" id="PTHR10404">
    <property type="entry name" value="N-ACETYLATED-ALPHA-LINKED ACIDIC DIPEPTIDASE"/>
    <property type="match status" value="1"/>
</dbReference>
<dbReference type="InterPro" id="IPR007484">
    <property type="entry name" value="Peptidase_M28"/>
</dbReference>
<proteinExistence type="inferred from homology"/>
<dbReference type="Gene3D" id="1.20.930.40">
    <property type="entry name" value="Transferrin receptor-like, dimerisation domain"/>
    <property type="match status" value="1"/>
</dbReference>
<dbReference type="GO" id="GO:0004180">
    <property type="term" value="F:carboxypeptidase activity"/>
    <property type="evidence" value="ECO:0007669"/>
    <property type="project" value="TreeGrafter"/>
</dbReference>
<evidence type="ECO:0000256" key="1">
    <source>
        <dbReference type="ARBA" id="ARBA00005634"/>
    </source>
</evidence>
<feature type="domain" description="PA" evidence="3">
    <location>
        <begin position="348"/>
        <end position="431"/>
    </location>
</feature>
<dbReference type="Gene3D" id="3.40.630.10">
    <property type="entry name" value="Zn peptidases"/>
    <property type="match status" value="1"/>
</dbReference>
<dbReference type="InterPro" id="IPR039373">
    <property type="entry name" value="Peptidase_M28B"/>
</dbReference>
<evidence type="ECO:0000259" key="3">
    <source>
        <dbReference type="Pfam" id="PF02225"/>
    </source>
</evidence>
<evidence type="ECO:0000259" key="5">
    <source>
        <dbReference type="Pfam" id="PF04389"/>
    </source>
</evidence>
<reference evidence="6 7" key="1">
    <citation type="journal article" date="2016" name="Proc. Natl. Acad. Sci. U.S.A.">
        <title>Comparative genomics of biotechnologically important yeasts.</title>
        <authorList>
            <person name="Riley R."/>
            <person name="Haridas S."/>
            <person name="Wolfe K.H."/>
            <person name="Lopes M.R."/>
            <person name="Hittinger C.T."/>
            <person name="Goeker M."/>
            <person name="Salamov A.A."/>
            <person name="Wisecaver J.H."/>
            <person name="Long T.M."/>
            <person name="Calvey C.H."/>
            <person name="Aerts A.L."/>
            <person name="Barry K.W."/>
            <person name="Choi C."/>
            <person name="Clum A."/>
            <person name="Coughlan A.Y."/>
            <person name="Deshpande S."/>
            <person name="Douglass A.P."/>
            <person name="Hanson S.J."/>
            <person name="Klenk H.-P."/>
            <person name="LaButti K.M."/>
            <person name="Lapidus A."/>
            <person name="Lindquist E.A."/>
            <person name="Lipzen A.M."/>
            <person name="Meier-Kolthoff J.P."/>
            <person name="Ohm R.A."/>
            <person name="Otillar R.P."/>
            <person name="Pangilinan J.L."/>
            <person name="Peng Y."/>
            <person name="Rokas A."/>
            <person name="Rosa C.A."/>
            <person name="Scheuner C."/>
            <person name="Sibirny A.A."/>
            <person name="Slot J.C."/>
            <person name="Stielow J.B."/>
            <person name="Sun H."/>
            <person name="Kurtzman C.P."/>
            <person name="Blackwell M."/>
            <person name="Grigoriev I.V."/>
            <person name="Jeffries T.W."/>
        </authorList>
    </citation>
    <scope>NUCLEOTIDE SEQUENCE [LARGE SCALE GENOMIC DNA]</scope>
    <source>
        <strain evidence="6 7">NRRL Y-11557</strain>
    </source>
</reference>
<feature type="compositionally biased region" description="Low complexity" evidence="2">
    <location>
        <begin position="32"/>
        <end position="42"/>
    </location>
</feature>
<feature type="compositionally biased region" description="Polar residues" evidence="2">
    <location>
        <begin position="43"/>
        <end position="54"/>
    </location>
</feature>
<sequence>MPDEEKAQLYLYSVPPPYDNLDDSEEAGPLLSSSSSSSSCSSAQNELATQSAAEQRQQYIPRGLIRHEPRRASIDIQSIDLSTPRSSTESAGLQREIMQLDIIEPPLAGTIMRPSIQSRLATNIKSKLTILNRLSSKLNVFNGLGSRFQFMTAFFYSVNGRYNAITSSLSKSLNTRLETFGNPLLIKRLAFVFMLSLGMWLIIASDLLPFGTSNGGPSWPPEHYPLDAMREFFFHEISAKKIAAHIQALTALPHMAGTKGDMSMATYVAQQFRDFNAFSSVETKPYDVFLTYPNRSGQRLALLSDEKTTRNFRRQVVYEANLIEIEAEPGTFDKQPFPIHGLSTAGNVTGHVVYANYGTKKDFEKLKELRISLDGAIVFCRYGLVHESLKIKAAEVYGAAGVVLFRDRADKDMVSYPDGRAIPEGAVQRGSAGLRNWAPGDPLTPGWASTPLAERVGRANSTCLVKIPSLPISWDDAKHFIAALKGYGKKVDSPWIGQFSGVDEWWTGSADGPTANLRNSPAEQERQPIWNVIAKIEGTDQPEKAVILGAHRDAWCYGASDAMSGTAVMLEVARILGYIAVEFTWRPLRSIYFASWDGTEQNLMGATEWVEDNIDMLRQDGMVYINLDQAVSGTQFNASGNPLLNSVLLTALGQVYDPFRNKTIRDLWGNELPPLEGDKDTMPFQSFAGIASIDLGFSTPGGYPTRTCFDNKAWLNKFGDPPEVLVSSDKLVQLSYDKNDVGDDGYPYVFHKLLTQIVGAMVIRFADEMILPFDLSSYARSITHYMVELEAYSGKSSKLDVQSLVKGVSALTESALQMEKWNKEWMNSFMAMGHVETTTMTAHRWSRNSRLTNFDKHLLNMDGLPGRNWFKHVIFAPQMWPPSAQDESYLASGTFTAVRDALERGDGEEAQIQLDKISHQLYEAAQKLVG</sequence>
<dbReference type="Gene3D" id="3.50.30.30">
    <property type="match status" value="1"/>
</dbReference>
<evidence type="ECO:0000313" key="6">
    <source>
        <dbReference type="EMBL" id="ODQ76535.1"/>
    </source>
</evidence>
<dbReference type="SUPFAM" id="SSF52025">
    <property type="entry name" value="PA domain"/>
    <property type="match status" value="1"/>
</dbReference>
<dbReference type="InterPro" id="IPR003137">
    <property type="entry name" value="PA_domain"/>
</dbReference>
<dbReference type="Pfam" id="PF04253">
    <property type="entry name" value="TFR_dimer"/>
    <property type="match status" value="1"/>
</dbReference>
<dbReference type="SUPFAM" id="SSF53187">
    <property type="entry name" value="Zn-dependent exopeptidases"/>
    <property type="match status" value="1"/>
</dbReference>
<dbReference type="InterPro" id="IPR036757">
    <property type="entry name" value="TFR-like_dimer_dom_sf"/>
</dbReference>
<dbReference type="InterPro" id="IPR046450">
    <property type="entry name" value="PA_dom_sf"/>
</dbReference>
<feature type="domain" description="Peptidase M28" evidence="5">
    <location>
        <begin position="531"/>
        <end position="695"/>
    </location>
</feature>
<dbReference type="AlphaFoldDB" id="A0A1E3QFQ8"/>
<feature type="region of interest" description="Disordered" evidence="2">
    <location>
        <begin position="1"/>
        <end position="54"/>
    </location>
</feature>
<dbReference type="Pfam" id="PF04389">
    <property type="entry name" value="Peptidase_M28"/>
    <property type="match status" value="1"/>
</dbReference>
<accession>A0A1E3QFQ8</accession>
<dbReference type="Pfam" id="PF02225">
    <property type="entry name" value="PA"/>
    <property type="match status" value="1"/>
</dbReference>